<feature type="region of interest" description="Disordered" evidence="1">
    <location>
        <begin position="31"/>
        <end position="62"/>
    </location>
</feature>
<organism evidence="2 3">
    <name type="scientific">Streptomyces paradoxus</name>
    <dbReference type="NCBI Taxonomy" id="66375"/>
    <lineage>
        <taxon>Bacteria</taxon>
        <taxon>Bacillati</taxon>
        <taxon>Actinomycetota</taxon>
        <taxon>Actinomycetes</taxon>
        <taxon>Kitasatosporales</taxon>
        <taxon>Streptomycetaceae</taxon>
        <taxon>Streptomyces</taxon>
    </lineage>
</organism>
<evidence type="ECO:0000256" key="1">
    <source>
        <dbReference type="SAM" id="MobiDB-lite"/>
    </source>
</evidence>
<dbReference type="AlphaFoldDB" id="A0A7W9TI78"/>
<dbReference type="RefSeq" id="WP_246555280.1">
    <property type="nucleotide sequence ID" value="NZ_BAAARS010000010.1"/>
</dbReference>
<protein>
    <submittedName>
        <fullName evidence="2">Uncharacterized protein</fullName>
    </submittedName>
</protein>
<accession>A0A7W9TI78</accession>
<keyword evidence="3" id="KW-1185">Reference proteome</keyword>
<dbReference type="EMBL" id="JACHGV010000016">
    <property type="protein sequence ID" value="MBB6081220.1"/>
    <property type="molecule type" value="Genomic_DNA"/>
</dbReference>
<evidence type="ECO:0000313" key="2">
    <source>
        <dbReference type="EMBL" id="MBB6081220.1"/>
    </source>
</evidence>
<dbReference type="Proteomes" id="UP000591537">
    <property type="component" value="Unassembled WGS sequence"/>
</dbReference>
<reference evidence="2 3" key="1">
    <citation type="submission" date="2020-08" db="EMBL/GenBank/DDBJ databases">
        <title>Genomic Encyclopedia of Type Strains, Phase IV (KMG-IV): sequencing the most valuable type-strain genomes for metagenomic binning, comparative biology and taxonomic classification.</title>
        <authorList>
            <person name="Goeker M."/>
        </authorList>
    </citation>
    <scope>NUCLEOTIDE SEQUENCE [LARGE SCALE GENOMIC DNA]</scope>
    <source>
        <strain evidence="2 3">DSM 43350</strain>
    </source>
</reference>
<gene>
    <name evidence="2" type="ORF">HNR57_007171</name>
</gene>
<evidence type="ECO:0000313" key="3">
    <source>
        <dbReference type="Proteomes" id="UP000591537"/>
    </source>
</evidence>
<sequence>MHRFPLEPDRATMTEMGRLVLDRVVDRTDKLAARPASSPLSPQPRPAWWSLSWRPRPPGAAT</sequence>
<comment type="caution">
    <text evidence="2">The sequence shown here is derived from an EMBL/GenBank/DDBJ whole genome shotgun (WGS) entry which is preliminary data.</text>
</comment>
<proteinExistence type="predicted"/>
<name>A0A7W9TI78_9ACTN</name>